<dbReference type="AlphaFoldDB" id="A0A0R0AYX7"/>
<dbReference type="InterPro" id="IPR011055">
    <property type="entry name" value="Dup_hybrid_motif"/>
</dbReference>
<dbReference type="SUPFAM" id="SSF51261">
    <property type="entry name" value="Duplicated hybrid motif"/>
    <property type="match status" value="1"/>
</dbReference>
<keyword evidence="3" id="KW-1185">Reference proteome</keyword>
<comment type="caution">
    <text evidence="2">The sequence shown here is derived from an EMBL/GenBank/DDBJ whole genome shotgun (WGS) entry which is preliminary data.</text>
</comment>
<evidence type="ECO:0000259" key="1">
    <source>
        <dbReference type="Pfam" id="PF01551"/>
    </source>
</evidence>
<protein>
    <submittedName>
        <fullName evidence="2">Peptidase</fullName>
    </submittedName>
</protein>
<proteinExistence type="predicted"/>
<dbReference type="PANTHER" id="PTHR21666">
    <property type="entry name" value="PEPTIDASE-RELATED"/>
    <property type="match status" value="1"/>
</dbReference>
<organism evidence="2 3">
    <name type="scientific">Stenotrophomonas panacihumi</name>
    <dbReference type="NCBI Taxonomy" id="676599"/>
    <lineage>
        <taxon>Bacteria</taxon>
        <taxon>Pseudomonadati</taxon>
        <taxon>Pseudomonadota</taxon>
        <taxon>Gammaproteobacteria</taxon>
        <taxon>Lysobacterales</taxon>
        <taxon>Lysobacteraceae</taxon>
        <taxon>Stenotrophomonas</taxon>
    </lineage>
</organism>
<dbReference type="PANTHER" id="PTHR21666:SF268">
    <property type="entry name" value="PEPTIDASE M23 DOMAIN-CONTAINING PROTEIN"/>
    <property type="match status" value="1"/>
</dbReference>
<feature type="domain" description="M23ase beta-sheet core" evidence="1">
    <location>
        <begin position="80"/>
        <end position="178"/>
    </location>
</feature>
<dbReference type="STRING" id="676599.ARC20_03880"/>
<gene>
    <name evidence="2" type="ORF">ARC20_03880</name>
</gene>
<dbReference type="Proteomes" id="UP000051802">
    <property type="component" value="Unassembled WGS sequence"/>
</dbReference>
<evidence type="ECO:0000313" key="2">
    <source>
        <dbReference type="EMBL" id="KRG46990.1"/>
    </source>
</evidence>
<dbReference type="OrthoDB" id="9800107at2"/>
<accession>A0A0R0AYX7</accession>
<sequence>MDTTPPRRARWRAPLITACMLLALGLAGRWAWEQPFAVHARMLWTLSRMPAPTALPMPVEGVRARQVADTFGAPRGSERRHAGVDIFAKAGTPVRATTPGVVVAVRDRGLGGRQVWVLGPARERHYYAHLRDWAPGLKEGDIVAPGTLLGTVGNTGNARTTPPHLHYGVYAGDGARDPLPLLRATH</sequence>
<name>A0A0R0AYX7_9GAMM</name>
<evidence type="ECO:0000313" key="3">
    <source>
        <dbReference type="Proteomes" id="UP000051802"/>
    </source>
</evidence>
<reference evidence="2 3" key="1">
    <citation type="submission" date="2015-10" db="EMBL/GenBank/DDBJ databases">
        <title>Genome sequencing and analysis of members of genus Stenotrophomonas.</title>
        <authorList>
            <person name="Patil P.P."/>
            <person name="Midha S."/>
            <person name="Patil P.B."/>
        </authorList>
    </citation>
    <scope>NUCLEOTIDE SEQUENCE [LARGE SCALE GENOMIC DNA]</scope>
    <source>
        <strain evidence="2 3">JCM 16536</strain>
    </source>
</reference>
<dbReference type="GO" id="GO:0004222">
    <property type="term" value="F:metalloendopeptidase activity"/>
    <property type="evidence" value="ECO:0007669"/>
    <property type="project" value="TreeGrafter"/>
</dbReference>
<dbReference type="InterPro" id="IPR016047">
    <property type="entry name" value="M23ase_b-sheet_dom"/>
</dbReference>
<dbReference type="Gene3D" id="2.70.70.10">
    <property type="entry name" value="Glucose Permease (Domain IIA)"/>
    <property type="match status" value="1"/>
</dbReference>
<dbReference type="InterPro" id="IPR050570">
    <property type="entry name" value="Cell_wall_metabolism_enzyme"/>
</dbReference>
<dbReference type="CDD" id="cd12797">
    <property type="entry name" value="M23_peptidase"/>
    <property type="match status" value="1"/>
</dbReference>
<dbReference type="Pfam" id="PF01551">
    <property type="entry name" value="Peptidase_M23"/>
    <property type="match status" value="1"/>
</dbReference>
<dbReference type="EMBL" id="LLXU01000049">
    <property type="protein sequence ID" value="KRG46990.1"/>
    <property type="molecule type" value="Genomic_DNA"/>
</dbReference>